<dbReference type="AlphaFoldDB" id="A0A1G8B4D1"/>
<proteinExistence type="predicted"/>
<dbReference type="Proteomes" id="UP000198923">
    <property type="component" value="Unassembled WGS sequence"/>
</dbReference>
<keyword evidence="4" id="KW-1185">Reference proteome</keyword>
<evidence type="ECO:0000256" key="1">
    <source>
        <dbReference type="SAM" id="MobiDB-lite"/>
    </source>
</evidence>
<dbReference type="PANTHER" id="PTHR34109">
    <property type="entry name" value="BNAUNNG04460D PROTEIN-RELATED"/>
    <property type="match status" value="1"/>
</dbReference>
<evidence type="ECO:0000313" key="3">
    <source>
        <dbReference type="EMBL" id="SDH27500.1"/>
    </source>
</evidence>
<dbReference type="Gene3D" id="3.30.720.120">
    <property type="match status" value="1"/>
</dbReference>
<dbReference type="Gene3D" id="3.30.720.110">
    <property type="match status" value="1"/>
</dbReference>
<name>A0A1G8B4D1_9ACTN</name>
<protein>
    <submittedName>
        <fullName evidence="3">Uncharacterized conserved protein PhnB, glyoxalase superfamily</fullName>
    </submittedName>
</protein>
<evidence type="ECO:0000313" key="4">
    <source>
        <dbReference type="Proteomes" id="UP000198923"/>
    </source>
</evidence>
<feature type="compositionally biased region" description="Low complexity" evidence="1">
    <location>
        <begin position="141"/>
        <end position="155"/>
    </location>
</feature>
<dbReference type="SUPFAM" id="SSF54593">
    <property type="entry name" value="Glyoxalase/Bleomycin resistance protein/Dihydroxybiphenyl dioxygenase"/>
    <property type="match status" value="1"/>
</dbReference>
<dbReference type="PANTHER" id="PTHR34109:SF1">
    <property type="entry name" value="VOC DOMAIN-CONTAINING PROTEIN"/>
    <property type="match status" value="1"/>
</dbReference>
<dbReference type="InterPro" id="IPR029068">
    <property type="entry name" value="Glyas_Bleomycin-R_OHBP_Dase"/>
</dbReference>
<feature type="compositionally biased region" description="Basic and acidic residues" evidence="1">
    <location>
        <begin position="157"/>
        <end position="202"/>
    </location>
</feature>
<feature type="region of interest" description="Disordered" evidence="1">
    <location>
        <begin position="141"/>
        <end position="208"/>
    </location>
</feature>
<dbReference type="STRING" id="504805.SAMN05421505_113106"/>
<dbReference type="OrthoDB" id="9795306at2"/>
<evidence type="ECO:0000259" key="2">
    <source>
        <dbReference type="PROSITE" id="PS51819"/>
    </source>
</evidence>
<sequence>MFSGRVPPPPRDLIAHLTVRDLDTAVAYYERVFGARELRGDALSGERPAIAELVFGDVSVLVGEESVHYDYSPSPASLGGSPVLLTLRYDDPAPVFEAAIEAGGEVELPLEGEPGGERYGIVRDIEGHRWALVSVRQAQPDAAASSPAADIAQGADSAERGEQAVRPDGPDASDAHDGSADRADRADVSEPADAAHRGDQEKLSGSVQ</sequence>
<reference evidence="3 4" key="1">
    <citation type="submission" date="2016-10" db="EMBL/GenBank/DDBJ databases">
        <authorList>
            <person name="de Groot N.N."/>
        </authorList>
    </citation>
    <scope>NUCLEOTIDE SEQUENCE [LARGE SCALE GENOMIC DNA]</scope>
    <source>
        <strain evidence="3 4">CPCC 201354</strain>
    </source>
</reference>
<feature type="domain" description="VOC" evidence="2">
    <location>
        <begin position="10"/>
        <end position="135"/>
    </location>
</feature>
<dbReference type="Pfam" id="PF00903">
    <property type="entry name" value="Glyoxalase"/>
    <property type="match status" value="1"/>
</dbReference>
<accession>A0A1G8B4D1</accession>
<dbReference type="InterPro" id="IPR037523">
    <property type="entry name" value="VOC_core"/>
</dbReference>
<dbReference type="RefSeq" id="WP_093171238.1">
    <property type="nucleotide sequence ID" value="NZ_FNCN01000013.1"/>
</dbReference>
<dbReference type="EMBL" id="FNCN01000013">
    <property type="protein sequence ID" value="SDH27500.1"/>
    <property type="molecule type" value="Genomic_DNA"/>
</dbReference>
<dbReference type="InterPro" id="IPR004360">
    <property type="entry name" value="Glyas_Fos-R_dOase_dom"/>
</dbReference>
<dbReference type="PROSITE" id="PS51819">
    <property type="entry name" value="VOC"/>
    <property type="match status" value="1"/>
</dbReference>
<organism evidence="3 4">
    <name type="scientific">Sinosporangium album</name>
    <dbReference type="NCBI Taxonomy" id="504805"/>
    <lineage>
        <taxon>Bacteria</taxon>
        <taxon>Bacillati</taxon>
        <taxon>Actinomycetota</taxon>
        <taxon>Actinomycetes</taxon>
        <taxon>Streptosporangiales</taxon>
        <taxon>Streptosporangiaceae</taxon>
        <taxon>Sinosporangium</taxon>
    </lineage>
</organism>
<gene>
    <name evidence="3" type="ORF">SAMN05421505_113106</name>
</gene>